<accession>A0ABN8ZND3</accession>
<sequence length="114" mass="12848">MVLTYVVLNFIEFSEMMTIQIVITMFTSAKAMPTISGLPSGQWLFLNISKMRSLVMQLVKKIHLQCKRPGFEPWVGRSPGEGNGNPLQYSCLGNLMDRGAWQLQFIGSQESDMT</sequence>
<protein>
    <submittedName>
        <fullName evidence="1">Uncharacterized protein</fullName>
    </submittedName>
</protein>
<proteinExistence type="predicted"/>
<organism evidence="1 2">
    <name type="scientific">Rangifer tarandus platyrhynchus</name>
    <name type="common">Svalbard reindeer</name>
    <dbReference type="NCBI Taxonomy" id="3082113"/>
    <lineage>
        <taxon>Eukaryota</taxon>
        <taxon>Metazoa</taxon>
        <taxon>Chordata</taxon>
        <taxon>Craniata</taxon>
        <taxon>Vertebrata</taxon>
        <taxon>Euteleostomi</taxon>
        <taxon>Mammalia</taxon>
        <taxon>Eutheria</taxon>
        <taxon>Laurasiatheria</taxon>
        <taxon>Artiodactyla</taxon>
        <taxon>Ruminantia</taxon>
        <taxon>Pecora</taxon>
        <taxon>Cervidae</taxon>
        <taxon>Odocoileinae</taxon>
        <taxon>Rangifer</taxon>
    </lineage>
</organism>
<name>A0ABN8ZND3_RANTA</name>
<dbReference type="Proteomes" id="UP001176941">
    <property type="component" value="Chromosome 5"/>
</dbReference>
<keyword evidence="2" id="KW-1185">Reference proteome</keyword>
<evidence type="ECO:0000313" key="2">
    <source>
        <dbReference type="Proteomes" id="UP001176941"/>
    </source>
</evidence>
<gene>
    <name evidence="1" type="ORF">MRATA1EN1_LOCUS24246</name>
</gene>
<reference evidence="1" key="1">
    <citation type="submission" date="2023-04" db="EMBL/GenBank/DDBJ databases">
        <authorList>
            <consortium name="ELIXIR-Norway"/>
        </authorList>
    </citation>
    <scope>NUCLEOTIDE SEQUENCE [LARGE SCALE GENOMIC DNA]</scope>
</reference>
<evidence type="ECO:0000313" key="1">
    <source>
        <dbReference type="EMBL" id="CAI9175284.1"/>
    </source>
</evidence>
<dbReference type="EMBL" id="OX459941">
    <property type="protein sequence ID" value="CAI9175284.1"/>
    <property type="molecule type" value="Genomic_DNA"/>
</dbReference>